<proteinExistence type="predicted"/>
<dbReference type="RefSeq" id="WP_018386854.1">
    <property type="nucleotide sequence ID" value="NZ_LLZU01000010.1"/>
</dbReference>
<name>A0A0T6LV74_WENVI</name>
<evidence type="ECO:0000313" key="1">
    <source>
        <dbReference type="EMBL" id="KRV49746.1"/>
    </source>
</evidence>
<dbReference type="InterPro" id="IPR025893">
    <property type="entry name" value="Tocopherol_cyclase"/>
</dbReference>
<dbReference type="STRING" id="76728.AQ490_18770"/>
<comment type="caution">
    <text evidence="1">The sequence shown here is derived from an EMBL/GenBank/DDBJ whole genome shotgun (WGS) entry which is preliminary data.</text>
</comment>
<evidence type="ECO:0008006" key="3">
    <source>
        <dbReference type="Google" id="ProtNLM"/>
    </source>
</evidence>
<accession>A0A0T6LV74</accession>
<dbReference type="AlphaFoldDB" id="A0A0T6LV74"/>
<dbReference type="eggNOG" id="ENOG502ZAUP">
    <property type="taxonomic scope" value="Bacteria"/>
</dbReference>
<dbReference type="Proteomes" id="UP000050867">
    <property type="component" value="Unassembled WGS sequence"/>
</dbReference>
<keyword evidence="2" id="KW-1185">Reference proteome</keyword>
<dbReference type="OrthoDB" id="9772627at2"/>
<evidence type="ECO:0000313" key="2">
    <source>
        <dbReference type="Proteomes" id="UP000050867"/>
    </source>
</evidence>
<organism evidence="1 2">
    <name type="scientific">Wenjunlia vitaminophila</name>
    <name type="common">Streptomyces vitaminophilus</name>
    <dbReference type="NCBI Taxonomy" id="76728"/>
    <lineage>
        <taxon>Bacteria</taxon>
        <taxon>Bacillati</taxon>
        <taxon>Actinomycetota</taxon>
        <taxon>Actinomycetes</taxon>
        <taxon>Kitasatosporales</taxon>
        <taxon>Streptomycetaceae</taxon>
        <taxon>Wenjunlia</taxon>
    </lineage>
</organism>
<sequence length="328" mass="35749">MTAPPGVGRAAAALRTAWRGMGGDLPYGDPLPSHHAPMEGYLWRFTDPVRRTVLLVACGINRHRRGPWATVLLAAEPGGQLHWSPVDEGWAATDAYRLRAGRILDYAEGRLRVRVGSGAELEARLQPTRVWPRRALPGGGLFGLLPGLNHYWHPHLFGARVAGRVRLGTVVWDLSRSQVYAEKSWGRGFPSRWWWGQAQDVAGDEVSLAFAGGHLALGPVGAPVNGLVMWLRGEVVRLVPPLAVVRGGTHAGQWRVLARNGRYRVEVEGESSGGTPALPLPVPVPGRRDHLTVEHHLAARLRLTVWRDGRRLLRGESTLASLEVGGTG</sequence>
<gene>
    <name evidence="1" type="ORF">AQ490_18770</name>
</gene>
<protein>
    <recommendedName>
        <fullName evidence="3">Tocopherol cyclase</fullName>
    </recommendedName>
</protein>
<dbReference type="PANTHER" id="PTHR35309:SF4">
    <property type="entry name" value="TOCOPHEROL CYCLASE"/>
    <property type="match status" value="1"/>
</dbReference>
<dbReference type="EMBL" id="LLZU01000010">
    <property type="protein sequence ID" value="KRV49746.1"/>
    <property type="molecule type" value="Genomic_DNA"/>
</dbReference>
<dbReference type="Pfam" id="PF14249">
    <property type="entry name" value="Tocopherol_cycl"/>
    <property type="match status" value="1"/>
</dbReference>
<dbReference type="PANTHER" id="PTHR35309">
    <property type="match status" value="1"/>
</dbReference>
<reference evidence="1 2" key="1">
    <citation type="submission" date="2015-10" db="EMBL/GenBank/DDBJ databases">
        <title>Draft genome sequence of pyrrolomycin-producing Streptomyces vitaminophilus.</title>
        <authorList>
            <person name="Graham D.E."/>
            <person name="Mahan K.M."/>
            <person name="Klingeman D.M."/>
            <person name="Hettich R.L."/>
            <person name="Parry R.J."/>
        </authorList>
    </citation>
    <scope>NUCLEOTIDE SEQUENCE [LARGE SCALE GENOMIC DNA]</scope>
    <source>
        <strain evidence="1 2">ATCC 31673</strain>
    </source>
</reference>
<dbReference type="GO" id="GO:0009976">
    <property type="term" value="F:tocopherol cyclase activity"/>
    <property type="evidence" value="ECO:0007669"/>
    <property type="project" value="InterPro"/>
</dbReference>